<evidence type="ECO:0000256" key="1">
    <source>
        <dbReference type="ARBA" id="ARBA00000448"/>
    </source>
</evidence>
<dbReference type="NCBIfam" id="TIGR03356">
    <property type="entry name" value="BGL"/>
    <property type="match status" value="1"/>
</dbReference>
<evidence type="ECO:0000256" key="11">
    <source>
        <dbReference type="RuleBase" id="RU361175"/>
    </source>
</evidence>
<dbReference type="EC" id="3.2.1.21" evidence="3 11"/>
<feature type="region of interest" description="Disordered" evidence="12">
    <location>
        <begin position="470"/>
        <end position="506"/>
    </location>
</feature>
<feature type="compositionally biased region" description="Basic and acidic residues" evidence="12">
    <location>
        <begin position="493"/>
        <end position="506"/>
    </location>
</feature>
<dbReference type="Gene3D" id="3.20.20.80">
    <property type="entry name" value="Glycosidases"/>
    <property type="match status" value="1"/>
</dbReference>
<comment type="similarity">
    <text evidence="2 11">Belongs to the glycosyl hydrolase 1 family.</text>
</comment>
<dbReference type="PRINTS" id="PR00131">
    <property type="entry name" value="GLHYDRLASE1"/>
</dbReference>
<dbReference type="SUPFAM" id="SSF51445">
    <property type="entry name" value="(Trans)glycosidases"/>
    <property type="match status" value="1"/>
</dbReference>
<evidence type="ECO:0000256" key="10">
    <source>
        <dbReference type="PIRSR" id="PIRSR617736-2"/>
    </source>
</evidence>
<dbReference type="Proteomes" id="UP000324106">
    <property type="component" value="Chromosome"/>
</dbReference>
<accession>A0A5P2AJQ9</accession>
<protein>
    <recommendedName>
        <fullName evidence="3 11">Beta-glucosidase</fullName>
        <ecNumber evidence="3 11">3.2.1.21</ecNumber>
    </recommendedName>
</protein>
<dbReference type="PANTHER" id="PTHR10353:SF36">
    <property type="entry name" value="LP05116P"/>
    <property type="match status" value="1"/>
</dbReference>
<keyword evidence="8" id="KW-0624">Polysaccharide degradation</keyword>
<evidence type="ECO:0000256" key="7">
    <source>
        <dbReference type="ARBA" id="ARBA00023295"/>
    </source>
</evidence>
<organism evidence="13 14">
    <name type="scientific">Streptomyces venezuelae</name>
    <dbReference type="NCBI Taxonomy" id="54571"/>
    <lineage>
        <taxon>Bacteria</taxon>
        <taxon>Bacillati</taxon>
        <taxon>Actinomycetota</taxon>
        <taxon>Actinomycetes</taxon>
        <taxon>Kitasatosporales</taxon>
        <taxon>Streptomycetaceae</taxon>
        <taxon>Streptomyces</taxon>
    </lineage>
</organism>
<dbReference type="InterPro" id="IPR017853">
    <property type="entry name" value="GH"/>
</dbReference>
<evidence type="ECO:0000256" key="9">
    <source>
        <dbReference type="PIRSR" id="PIRSR617736-1"/>
    </source>
</evidence>
<feature type="binding site" evidence="10">
    <location>
        <position position="33"/>
    </location>
    <ligand>
        <name>substrate</name>
    </ligand>
</feature>
<evidence type="ECO:0000256" key="12">
    <source>
        <dbReference type="SAM" id="MobiDB-lite"/>
    </source>
</evidence>
<sequence length="506" mass="55487">MTAPAPSVTARYDELIDLLPPHFRFGAATSAFQIEGAVAEDGRTPSIWDTFCRVPGAVDNGDTGDPACDHYHRMPEDVALLASLGLDTYRFSVSWSRVQPHGRGPGNPAGLAFYDRLVDELLAREITPWLTLYHWDLPQELQDAGGWPDRDTVYRFADYAELVHERLGDRVTHWTTLNEPFCSAILGHVEGVHAPGGRSLADGVAAVHHLHLAHGLAVRRLRSAARLPLDLAVTHLLGTSSPVTDSEADREATRRADALGFRFYLDPILRGRYPQDLVDDLAVHGIEIPVRDGDLETIASPIDTLGVNYYRSMRTSGVDERGAATDARGIPVTRSLPHGGLPVTGLGWEVMPHDLTDLLLRIARDYPGTPMVITESGAAYEDRPDAHGFVDDTDRTAYLAAHLAAVARARAGGADVRGYFAWSLLDNFEWAYGYDKRFGLVRVDYTTQRRTPKRSALWLRDTAHRVRGADGRVAASKRAGERQAVSSGCAGRGRREAGRDGLRAVP</sequence>
<dbReference type="OrthoDB" id="9765195at2"/>
<name>A0A5P2AJQ9_STRVZ</name>
<dbReference type="EMBL" id="CP029194">
    <property type="protein sequence ID" value="QES17760.1"/>
    <property type="molecule type" value="Genomic_DNA"/>
</dbReference>
<keyword evidence="7 11" id="KW-0326">Glycosidase</keyword>
<dbReference type="AlphaFoldDB" id="A0A5P2AJQ9"/>
<gene>
    <name evidence="13" type="ORF">DEJ46_00455</name>
</gene>
<keyword evidence="6" id="KW-0119">Carbohydrate metabolism</keyword>
<feature type="binding site" evidence="10">
    <location>
        <position position="310"/>
    </location>
    <ligand>
        <name>substrate</name>
    </ligand>
</feature>
<evidence type="ECO:0000256" key="6">
    <source>
        <dbReference type="ARBA" id="ARBA00023277"/>
    </source>
</evidence>
<dbReference type="Pfam" id="PF00232">
    <property type="entry name" value="Glyco_hydro_1"/>
    <property type="match status" value="1"/>
</dbReference>
<reference evidence="13 14" key="1">
    <citation type="submission" date="2018-05" db="EMBL/GenBank/DDBJ databases">
        <title>Streptomyces venezuelae.</title>
        <authorList>
            <person name="Kim W."/>
            <person name="Lee N."/>
            <person name="Cho B.-K."/>
        </authorList>
    </citation>
    <scope>NUCLEOTIDE SEQUENCE [LARGE SCALE GENOMIC DNA]</scope>
    <source>
        <strain evidence="13 14">ATCC 15068</strain>
    </source>
</reference>
<dbReference type="InterPro" id="IPR001360">
    <property type="entry name" value="Glyco_hydro_1"/>
</dbReference>
<evidence type="ECO:0000256" key="4">
    <source>
        <dbReference type="ARBA" id="ARBA00022801"/>
    </source>
</evidence>
<dbReference type="PROSITE" id="PS00653">
    <property type="entry name" value="GLYCOSYL_HYDROL_F1_2"/>
    <property type="match status" value="1"/>
</dbReference>
<evidence type="ECO:0000256" key="3">
    <source>
        <dbReference type="ARBA" id="ARBA00012744"/>
    </source>
</evidence>
<dbReference type="PANTHER" id="PTHR10353">
    <property type="entry name" value="GLYCOSYL HYDROLASE"/>
    <property type="match status" value="1"/>
</dbReference>
<keyword evidence="4 11" id="KW-0378">Hydrolase</keyword>
<dbReference type="FunFam" id="3.20.20.80:FF:000004">
    <property type="entry name" value="Beta-glucosidase 6-phospho-beta-glucosidase"/>
    <property type="match status" value="1"/>
</dbReference>
<comment type="catalytic activity">
    <reaction evidence="1 11">
        <text>Hydrolysis of terminal, non-reducing beta-D-glucosyl residues with release of beta-D-glucose.</text>
        <dbReference type="EC" id="3.2.1.21"/>
    </reaction>
</comment>
<proteinExistence type="inferred from homology"/>
<feature type="binding site" evidence="10">
    <location>
        <position position="422"/>
    </location>
    <ligand>
        <name>substrate</name>
    </ligand>
</feature>
<evidence type="ECO:0000256" key="8">
    <source>
        <dbReference type="ARBA" id="ARBA00023326"/>
    </source>
</evidence>
<feature type="active site" description="Nucleophile" evidence="9">
    <location>
        <position position="375"/>
    </location>
</feature>
<evidence type="ECO:0000313" key="13">
    <source>
        <dbReference type="EMBL" id="QES17760.1"/>
    </source>
</evidence>
<feature type="active site" description="Proton donor" evidence="9">
    <location>
        <position position="179"/>
    </location>
</feature>
<dbReference type="GO" id="GO:0008422">
    <property type="term" value="F:beta-glucosidase activity"/>
    <property type="evidence" value="ECO:0007669"/>
    <property type="project" value="UniProtKB-EC"/>
</dbReference>
<keyword evidence="5" id="KW-0136">Cellulose degradation</keyword>
<dbReference type="InterPro" id="IPR033132">
    <property type="entry name" value="GH_1_N_CS"/>
</dbReference>
<dbReference type="GO" id="GO:0030245">
    <property type="term" value="P:cellulose catabolic process"/>
    <property type="evidence" value="ECO:0007669"/>
    <property type="project" value="UniProtKB-KW"/>
</dbReference>
<feature type="binding site" evidence="10">
    <location>
        <begin position="429"/>
        <end position="430"/>
    </location>
    <ligand>
        <name>substrate</name>
    </ligand>
</feature>
<feature type="binding site" evidence="10">
    <location>
        <position position="134"/>
    </location>
    <ligand>
        <name>substrate</name>
    </ligand>
</feature>
<dbReference type="GO" id="GO:0005829">
    <property type="term" value="C:cytosol"/>
    <property type="evidence" value="ECO:0007669"/>
    <property type="project" value="TreeGrafter"/>
</dbReference>
<evidence type="ECO:0000313" key="14">
    <source>
        <dbReference type="Proteomes" id="UP000324106"/>
    </source>
</evidence>
<evidence type="ECO:0000256" key="2">
    <source>
        <dbReference type="ARBA" id="ARBA00010838"/>
    </source>
</evidence>
<feature type="binding site" evidence="10">
    <location>
        <position position="178"/>
    </location>
    <ligand>
        <name>substrate</name>
    </ligand>
</feature>
<dbReference type="RefSeq" id="WP_150263372.1">
    <property type="nucleotide sequence ID" value="NZ_CP029194.1"/>
</dbReference>
<dbReference type="InterPro" id="IPR017736">
    <property type="entry name" value="Glyco_hydro_1_beta-glucosidase"/>
</dbReference>
<evidence type="ECO:0000256" key="5">
    <source>
        <dbReference type="ARBA" id="ARBA00023001"/>
    </source>
</evidence>